<gene>
    <name evidence="1" type="ORF">WKW77_32655</name>
</gene>
<proteinExistence type="predicted"/>
<dbReference type="Proteomes" id="UP001365846">
    <property type="component" value="Unassembled WGS sequence"/>
</dbReference>
<reference evidence="1 2" key="1">
    <citation type="submission" date="2024-03" db="EMBL/GenBank/DDBJ databases">
        <title>Novel species of the genus Variovorax.</title>
        <authorList>
            <person name="Liu Q."/>
            <person name="Xin Y.-H."/>
        </authorList>
    </citation>
    <scope>NUCLEOTIDE SEQUENCE [LARGE SCALE GENOMIC DNA]</scope>
    <source>
        <strain evidence="1 2">KACC 18899</strain>
    </source>
</reference>
<dbReference type="EMBL" id="JBBKZU010000025">
    <property type="protein sequence ID" value="MEJ8815853.1"/>
    <property type="molecule type" value="Genomic_DNA"/>
</dbReference>
<organism evidence="1 2">
    <name type="scientific">Variovorax ureilyticus</name>
    <dbReference type="NCBI Taxonomy" id="1836198"/>
    <lineage>
        <taxon>Bacteria</taxon>
        <taxon>Pseudomonadati</taxon>
        <taxon>Pseudomonadota</taxon>
        <taxon>Betaproteobacteria</taxon>
        <taxon>Burkholderiales</taxon>
        <taxon>Comamonadaceae</taxon>
        <taxon>Variovorax</taxon>
    </lineage>
</organism>
<sequence>MEVQRFYDLAIMSAGLRVRDELSQFFFWLREFETRVRGVGGGARWYTSSGLQARVHYSWFEAAVAGAPALCISNLQFFGADEGQGFMAALPEWFSSDHHALEAEVLVIRHPCGATVCQWLAPSPFERIRAPGEVDHSWYLKRPCGPVEEPAVCLPPYAAALTGIWLGRVGASNALDESKEEERQVTSKGTFGISSRDAVLSALRNSKGPADGFIVARAAKVSPLQATRAMEKLVVEGLLVKKDALDGFSDPSATFEAMRP</sequence>
<keyword evidence="2" id="KW-1185">Reference proteome</keyword>
<dbReference type="RefSeq" id="WP_340361050.1">
    <property type="nucleotide sequence ID" value="NZ_JBBKZU010000025.1"/>
</dbReference>
<protein>
    <submittedName>
        <fullName evidence="1">Uncharacterized protein</fullName>
    </submittedName>
</protein>
<accession>A0ABU8VQC9</accession>
<evidence type="ECO:0000313" key="2">
    <source>
        <dbReference type="Proteomes" id="UP001365846"/>
    </source>
</evidence>
<evidence type="ECO:0000313" key="1">
    <source>
        <dbReference type="EMBL" id="MEJ8815853.1"/>
    </source>
</evidence>
<comment type="caution">
    <text evidence="1">The sequence shown here is derived from an EMBL/GenBank/DDBJ whole genome shotgun (WGS) entry which is preliminary data.</text>
</comment>
<name>A0ABU8VQC9_9BURK</name>